<accession>A0ABT3PQX5</accession>
<dbReference type="Proteomes" id="UP001207918">
    <property type="component" value="Unassembled WGS sequence"/>
</dbReference>
<dbReference type="Pfam" id="PF20247">
    <property type="entry name" value="DUF6602"/>
    <property type="match status" value="1"/>
</dbReference>
<sequence length="298" mass="34361">MGSKKGFNTQGWKQFLTQRKQIIDAYDQAKAKGGLKKVQTDHGNVLEAEFRKWLEKFLPKRFAVTSGYIISQGLGGKEKAPHYDVIIYDALNSPVLWIDENPDSSSSGKSKAIPVEYVFGILEIKSSFNPKSVRDALKHLKELKPLMEGIDDPNERYKTYLPPNFFCATVFCEIRNENKRSKTAFNAFNKHQDLRRFYGGLILRKETEKTHSSGKIIPKWTNEPLPNQSMDNPERNLFESIWSKSFKVKKDLYTTMMIDWSQKNFAEFAFDLIALMQGTYKQNQLSSWHGIGMSIHEE</sequence>
<organism evidence="2 3">
    <name type="scientific">Fodinibius salsisoli</name>
    <dbReference type="NCBI Taxonomy" id="2820877"/>
    <lineage>
        <taxon>Bacteria</taxon>
        <taxon>Pseudomonadati</taxon>
        <taxon>Balneolota</taxon>
        <taxon>Balneolia</taxon>
        <taxon>Balneolales</taxon>
        <taxon>Balneolaceae</taxon>
        <taxon>Fodinibius</taxon>
    </lineage>
</organism>
<feature type="domain" description="DUF6602" evidence="1">
    <location>
        <begin position="39"/>
        <end position="146"/>
    </location>
</feature>
<evidence type="ECO:0000313" key="3">
    <source>
        <dbReference type="Proteomes" id="UP001207918"/>
    </source>
</evidence>
<gene>
    <name evidence="2" type="ORF">J6I44_15465</name>
</gene>
<evidence type="ECO:0000259" key="1">
    <source>
        <dbReference type="Pfam" id="PF20247"/>
    </source>
</evidence>
<name>A0ABT3PQX5_9BACT</name>
<reference evidence="2 3" key="1">
    <citation type="submission" date="2021-03" db="EMBL/GenBank/DDBJ databases">
        <title>Aliifodinibius sp. nov., a new bacterium isolated from saline soil.</title>
        <authorList>
            <person name="Galisteo C."/>
            <person name="De La Haba R."/>
            <person name="Sanchez-Porro C."/>
            <person name="Ventosa A."/>
        </authorList>
    </citation>
    <scope>NUCLEOTIDE SEQUENCE [LARGE SCALE GENOMIC DNA]</scope>
    <source>
        <strain evidence="2 3">1BSP15-2V2</strain>
    </source>
</reference>
<comment type="caution">
    <text evidence="2">The sequence shown here is derived from an EMBL/GenBank/DDBJ whole genome shotgun (WGS) entry which is preliminary data.</text>
</comment>
<dbReference type="InterPro" id="IPR046537">
    <property type="entry name" value="DUF6602"/>
</dbReference>
<dbReference type="CDD" id="cd21173">
    <property type="entry name" value="NucC-like"/>
    <property type="match status" value="1"/>
</dbReference>
<dbReference type="EMBL" id="JAGGJA010000011">
    <property type="protein sequence ID" value="MCW9708264.1"/>
    <property type="molecule type" value="Genomic_DNA"/>
</dbReference>
<proteinExistence type="predicted"/>
<dbReference type="RefSeq" id="WP_265767051.1">
    <property type="nucleotide sequence ID" value="NZ_JAGGJA010000011.1"/>
</dbReference>
<keyword evidence="3" id="KW-1185">Reference proteome</keyword>
<protein>
    <recommendedName>
        <fullName evidence="1">DUF6602 domain-containing protein</fullName>
    </recommendedName>
</protein>
<evidence type="ECO:0000313" key="2">
    <source>
        <dbReference type="EMBL" id="MCW9708264.1"/>
    </source>
</evidence>